<keyword evidence="2" id="KW-0677">Repeat</keyword>
<evidence type="ECO:0000256" key="6">
    <source>
        <dbReference type="SAM" id="MobiDB-lite"/>
    </source>
</evidence>
<organism evidence="8 9">
    <name type="scientific">Lachancea lanzarotensis</name>
    <dbReference type="NCBI Taxonomy" id="1245769"/>
    <lineage>
        <taxon>Eukaryota</taxon>
        <taxon>Fungi</taxon>
        <taxon>Dikarya</taxon>
        <taxon>Ascomycota</taxon>
        <taxon>Saccharomycotina</taxon>
        <taxon>Saccharomycetes</taxon>
        <taxon>Saccharomycetales</taxon>
        <taxon>Saccharomycetaceae</taxon>
        <taxon>Lachancea</taxon>
    </lineage>
</organism>
<evidence type="ECO:0000256" key="3">
    <source>
        <dbReference type="ARBA" id="ARBA00022771"/>
    </source>
</evidence>
<dbReference type="PROSITE" id="PS00028">
    <property type="entry name" value="ZINC_FINGER_C2H2_1"/>
    <property type="match status" value="2"/>
</dbReference>
<dbReference type="PROSITE" id="PS50157">
    <property type="entry name" value="ZINC_FINGER_C2H2_2"/>
    <property type="match status" value="2"/>
</dbReference>
<sequence length="373" mass="41688">MKNQKLSDTPERLDSPASIQTPLGFEPEYVENLQNETRRKSDGSPGSKACDSSADARTRNTRSAPQIRGVNRTRSSSRLRSQRHGHGSVRSASASRSYFNMQTLQDRFPYTHFLQDISVPSALSLSKYMSDDSHALPTITSQWPSHPPLLQNSYSVADDWQTIPNNCNVADARCRQLNPDSRPSASHLPPQNLNLQSRYEMNDIHHHVPHQNISQMHSNRLLNDEQNRPTMSPANQSLASAGMVRESSSDFVRHPESGSTNIVNTGTFLQQPAYDTSIWPRHHSAPQSLEMKPSIEANPASKRQCPLCHKIFSSFTAVQAHALVHSGDKPYLCPYPDCAKSFNVKSNMVRHYKLHAKKSETVSTPEPTSKSPT</sequence>
<keyword evidence="1" id="KW-0479">Metal-binding</keyword>
<evidence type="ECO:0000256" key="2">
    <source>
        <dbReference type="ARBA" id="ARBA00022737"/>
    </source>
</evidence>
<dbReference type="GeneID" id="34684278"/>
<dbReference type="PANTHER" id="PTHR14003:SF19">
    <property type="entry name" value="YY2 TRANSCRIPTION FACTOR"/>
    <property type="match status" value="1"/>
</dbReference>
<evidence type="ECO:0000256" key="5">
    <source>
        <dbReference type="PROSITE-ProRule" id="PRU00042"/>
    </source>
</evidence>
<dbReference type="InterPro" id="IPR036236">
    <property type="entry name" value="Znf_C2H2_sf"/>
</dbReference>
<evidence type="ECO:0000313" key="8">
    <source>
        <dbReference type="EMBL" id="CEP60869.1"/>
    </source>
</evidence>
<dbReference type="GO" id="GO:0008270">
    <property type="term" value="F:zinc ion binding"/>
    <property type="evidence" value="ECO:0007669"/>
    <property type="project" value="UniProtKB-KW"/>
</dbReference>
<evidence type="ECO:0000256" key="1">
    <source>
        <dbReference type="ARBA" id="ARBA00022723"/>
    </source>
</evidence>
<dbReference type="RefSeq" id="XP_022627108.1">
    <property type="nucleotide sequence ID" value="XM_022773597.1"/>
</dbReference>
<dbReference type="GO" id="GO:0000785">
    <property type="term" value="C:chromatin"/>
    <property type="evidence" value="ECO:0007669"/>
    <property type="project" value="TreeGrafter"/>
</dbReference>
<feature type="domain" description="C2H2-type" evidence="7">
    <location>
        <begin position="303"/>
        <end position="330"/>
    </location>
</feature>
<proteinExistence type="predicted"/>
<dbReference type="STRING" id="1245769.A0A0C7MZ43"/>
<dbReference type="SMART" id="SM00355">
    <property type="entry name" value="ZnF_C2H2"/>
    <property type="match status" value="2"/>
</dbReference>
<keyword evidence="9" id="KW-1185">Reference proteome</keyword>
<keyword evidence="3 5" id="KW-0863">Zinc-finger</keyword>
<dbReference type="GO" id="GO:0000981">
    <property type="term" value="F:DNA-binding transcription factor activity, RNA polymerase II-specific"/>
    <property type="evidence" value="ECO:0007669"/>
    <property type="project" value="TreeGrafter"/>
</dbReference>
<feature type="compositionally biased region" description="Basic residues" evidence="6">
    <location>
        <begin position="75"/>
        <end position="87"/>
    </location>
</feature>
<feature type="region of interest" description="Disordered" evidence="6">
    <location>
        <begin position="1"/>
        <end position="94"/>
    </location>
</feature>
<dbReference type="InterPro" id="IPR013087">
    <property type="entry name" value="Znf_C2H2_type"/>
</dbReference>
<dbReference type="Gene3D" id="3.30.160.60">
    <property type="entry name" value="Classic Zinc Finger"/>
    <property type="match status" value="2"/>
</dbReference>
<evidence type="ECO:0000256" key="4">
    <source>
        <dbReference type="ARBA" id="ARBA00022833"/>
    </source>
</evidence>
<dbReference type="GO" id="GO:0005667">
    <property type="term" value="C:transcription regulator complex"/>
    <property type="evidence" value="ECO:0007669"/>
    <property type="project" value="TreeGrafter"/>
</dbReference>
<feature type="domain" description="C2H2-type" evidence="7">
    <location>
        <begin position="331"/>
        <end position="360"/>
    </location>
</feature>
<dbReference type="GO" id="GO:0000978">
    <property type="term" value="F:RNA polymerase II cis-regulatory region sequence-specific DNA binding"/>
    <property type="evidence" value="ECO:0007669"/>
    <property type="project" value="TreeGrafter"/>
</dbReference>
<dbReference type="Pfam" id="PF00096">
    <property type="entry name" value="zf-C2H2"/>
    <property type="match status" value="1"/>
</dbReference>
<dbReference type="AlphaFoldDB" id="A0A0C7MZ43"/>
<dbReference type="OrthoDB" id="4036576at2759"/>
<dbReference type="Proteomes" id="UP000054304">
    <property type="component" value="Unassembled WGS sequence"/>
</dbReference>
<keyword evidence="4" id="KW-0862">Zinc</keyword>
<accession>A0A0C7MZ43</accession>
<reference evidence="8 9" key="1">
    <citation type="submission" date="2014-12" db="EMBL/GenBank/DDBJ databases">
        <authorList>
            <person name="Neuveglise Cecile"/>
        </authorList>
    </citation>
    <scope>NUCLEOTIDE SEQUENCE [LARGE SCALE GENOMIC DNA]</scope>
    <source>
        <strain evidence="8 9">CBS 12615</strain>
    </source>
</reference>
<gene>
    <name evidence="8" type="ORF">LALA0_S02e01486g</name>
</gene>
<evidence type="ECO:0000259" key="7">
    <source>
        <dbReference type="PROSITE" id="PS50157"/>
    </source>
</evidence>
<evidence type="ECO:0000313" key="9">
    <source>
        <dbReference type="Proteomes" id="UP000054304"/>
    </source>
</evidence>
<dbReference type="SUPFAM" id="SSF57667">
    <property type="entry name" value="beta-beta-alpha zinc fingers"/>
    <property type="match status" value="1"/>
</dbReference>
<protein>
    <submittedName>
        <fullName evidence="8">LALA0S02e01486g1_1</fullName>
    </submittedName>
</protein>
<dbReference type="PANTHER" id="PTHR14003">
    <property type="entry name" value="TRANSCRIPTIONAL REPRESSOR PROTEIN YY"/>
    <property type="match status" value="1"/>
</dbReference>
<dbReference type="HOGENOM" id="CLU_741999_0_0_1"/>
<name>A0A0C7MZ43_9SACH</name>
<dbReference type="EMBL" id="LN736361">
    <property type="protein sequence ID" value="CEP60869.1"/>
    <property type="molecule type" value="Genomic_DNA"/>
</dbReference>